<keyword evidence="3 12" id="KW-1003">Cell membrane</keyword>
<dbReference type="NCBIfam" id="NF002826">
    <property type="entry name" value="PRK03001.1"/>
    <property type="match status" value="1"/>
</dbReference>
<dbReference type="Pfam" id="PF01435">
    <property type="entry name" value="Peptidase_M48"/>
    <property type="match status" value="1"/>
</dbReference>
<evidence type="ECO:0000256" key="9">
    <source>
        <dbReference type="ARBA" id="ARBA00022989"/>
    </source>
</evidence>
<dbReference type="RefSeq" id="WP_005866625.1">
    <property type="nucleotide sequence ID" value="NZ_CACVBB010000001.1"/>
</dbReference>
<dbReference type="CDD" id="cd07336">
    <property type="entry name" value="M48B_HtpX_like"/>
    <property type="match status" value="1"/>
</dbReference>
<evidence type="ECO:0000256" key="5">
    <source>
        <dbReference type="ARBA" id="ARBA00022692"/>
    </source>
</evidence>
<gene>
    <name evidence="12 14" type="primary">htpX</name>
    <name evidence="14" type="ORF">HWV54_03615</name>
</gene>
<keyword evidence="11 12" id="KW-0472">Membrane</keyword>
<proteinExistence type="inferred from homology"/>
<sequence length="346" mass="37843">MNIMRTAMLLAFMSALFMGVGYLVGGGSGMIIALLMASGLNFFSYWNSDKIVLRMYGAREVNQHSSPVYYKIVSDLAKKASLPQPKVYIIDNVQPNAFATGRNPQNAAVAASTGLLKQLTKEEIAGVMAHELAHIEHRDTLTMTLTATIAGAISMLGNFAFFMGGTRNSSGHSHGGGLGAIIALLVAPFAAMLVQMAISRTREYAADRRGAEICGNPLWLASALRKISDSGRRVYNEEAEHNPATAHMFIINPLSGEGADSLFSTHPATANRIAALYRQADEMKGLMAKSIEWHEEDRLHEKNKGLDYGVLERIAQTHVSGDQNNSNFQRITKRPSWLHYKDSKKT</sequence>
<evidence type="ECO:0000256" key="1">
    <source>
        <dbReference type="ARBA" id="ARBA00004651"/>
    </source>
</evidence>
<evidence type="ECO:0000256" key="12">
    <source>
        <dbReference type="HAMAP-Rule" id="MF_00188"/>
    </source>
</evidence>
<dbReference type="Proteomes" id="UP000509443">
    <property type="component" value="Chromosome"/>
</dbReference>
<dbReference type="InterPro" id="IPR050083">
    <property type="entry name" value="HtpX_protease"/>
</dbReference>
<comment type="cofactor">
    <cofactor evidence="12">
        <name>Zn(2+)</name>
        <dbReference type="ChEBI" id="CHEBI:29105"/>
    </cofactor>
    <text evidence="12">Binds 1 zinc ion per subunit.</text>
</comment>
<feature type="transmembrane region" description="Helical" evidence="12">
    <location>
        <begin position="176"/>
        <end position="198"/>
    </location>
</feature>
<evidence type="ECO:0000256" key="11">
    <source>
        <dbReference type="ARBA" id="ARBA00023136"/>
    </source>
</evidence>
<evidence type="ECO:0000256" key="8">
    <source>
        <dbReference type="ARBA" id="ARBA00022833"/>
    </source>
</evidence>
<feature type="transmembrane region" description="Helical" evidence="12">
    <location>
        <begin position="7"/>
        <end position="24"/>
    </location>
</feature>
<dbReference type="NCBIfam" id="NF002363">
    <property type="entry name" value="PRK01345.1"/>
    <property type="match status" value="1"/>
</dbReference>
<evidence type="ECO:0000256" key="7">
    <source>
        <dbReference type="ARBA" id="ARBA00022801"/>
    </source>
</evidence>
<keyword evidence="9 12" id="KW-1133">Transmembrane helix</keyword>
<dbReference type="PANTHER" id="PTHR43221:SF1">
    <property type="entry name" value="PROTEASE HTPX"/>
    <property type="match status" value="1"/>
</dbReference>
<feature type="active site" evidence="12">
    <location>
        <position position="131"/>
    </location>
</feature>
<accession>A0ABX6QG28</accession>
<dbReference type="EC" id="3.4.24.-" evidence="12"/>
<evidence type="ECO:0000256" key="10">
    <source>
        <dbReference type="ARBA" id="ARBA00023049"/>
    </source>
</evidence>
<dbReference type="HAMAP" id="MF_00188">
    <property type="entry name" value="Pept_M48_protease_HtpX"/>
    <property type="match status" value="1"/>
</dbReference>
<comment type="subcellular location">
    <subcellularLocation>
        <location evidence="1 12">Cell membrane</location>
        <topology evidence="1 12">Multi-pass membrane protein</topology>
    </subcellularLocation>
</comment>
<feature type="binding site" evidence="12">
    <location>
        <position position="134"/>
    </location>
    <ligand>
        <name>Zn(2+)</name>
        <dbReference type="ChEBI" id="CHEBI:29105"/>
        <note>catalytic</note>
    </ligand>
</feature>
<dbReference type="InterPro" id="IPR022919">
    <property type="entry name" value="Pept_M48_protease_HtpX"/>
</dbReference>
<keyword evidence="7 12" id="KW-0378">Hydrolase</keyword>
<evidence type="ECO:0000256" key="6">
    <source>
        <dbReference type="ARBA" id="ARBA00022723"/>
    </source>
</evidence>
<dbReference type="PANTHER" id="PTHR43221">
    <property type="entry name" value="PROTEASE HTPX"/>
    <property type="match status" value="1"/>
</dbReference>
<evidence type="ECO:0000313" key="15">
    <source>
        <dbReference type="Proteomes" id="UP000509443"/>
    </source>
</evidence>
<feature type="transmembrane region" description="Helical" evidence="12">
    <location>
        <begin position="141"/>
        <end position="164"/>
    </location>
</feature>
<evidence type="ECO:0000259" key="13">
    <source>
        <dbReference type="Pfam" id="PF01435"/>
    </source>
</evidence>
<reference evidence="14 15" key="1">
    <citation type="submission" date="2020-06" db="EMBL/GenBank/DDBJ databases">
        <title>Complete closed genome sequence of Bartonella alsatica CIP 105477.</title>
        <authorList>
            <person name="Thibau A."/>
            <person name="Schultze T.G."/>
            <person name="Kempf V.A.J."/>
        </authorList>
    </citation>
    <scope>NUCLEOTIDE SEQUENCE [LARGE SCALE GENOMIC DNA]</scope>
    <source>
        <strain evidence="14 15">CIP 105477</strain>
    </source>
</reference>
<feature type="domain" description="Peptidase M48" evidence="13">
    <location>
        <begin position="71"/>
        <end position="277"/>
    </location>
</feature>
<keyword evidence="6 12" id="KW-0479">Metal-binding</keyword>
<organism evidence="14 15">
    <name type="scientific">Bartonella alsatica</name>
    <dbReference type="NCBI Taxonomy" id="52764"/>
    <lineage>
        <taxon>Bacteria</taxon>
        <taxon>Pseudomonadati</taxon>
        <taxon>Pseudomonadota</taxon>
        <taxon>Alphaproteobacteria</taxon>
        <taxon>Hyphomicrobiales</taxon>
        <taxon>Bartonellaceae</taxon>
        <taxon>Bartonella</taxon>
    </lineage>
</organism>
<evidence type="ECO:0000256" key="4">
    <source>
        <dbReference type="ARBA" id="ARBA00022670"/>
    </source>
</evidence>
<keyword evidence="4 12" id="KW-0645">Protease</keyword>
<name>A0ABX6QG28_9HYPH</name>
<protein>
    <recommendedName>
        <fullName evidence="12">Protease HtpX homolog</fullName>
        <ecNumber evidence="12">3.4.24.-</ecNumber>
    </recommendedName>
</protein>
<dbReference type="GO" id="GO:0008237">
    <property type="term" value="F:metallopeptidase activity"/>
    <property type="evidence" value="ECO:0007669"/>
    <property type="project" value="UniProtKB-KW"/>
</dbReference>
<keyword evidence="10 12" id="KW-0482">Metalloprotease</keyword>
<comment type="similarity">
    <text evidence="2 12">Belongs to the peptidase M48B family.</text>
</comment>
<dbReference type="EMBL" id="CP058235">
    <property type="protein sequence ID" value="QLC51991.1"/>
    <property type="molecule type" value="Genomic_DNA"/>
</dbReference>
<feature type="transmembrane region" description="Helical" evidence="12">
    <location>
        <begin position="30"/>
        <end position="46"/>
    </location>
</feature>
<dbReference type="InterPro" id="IPR001915">
    <property type="entry name" value="Peptidase_M48"/>
</dbReference>
<evidence type="ECO:0000256" key="2">
    <source>
        <dbReference type="ARBA" id="ARBA00009779"/>
    </source>
</evidence>
<feature type="binding site" evidence="12">
    <location>
        <position position="130"/>
    </location>
    <ligand>
        <name>Zn(2+)</name>
        <dbReference type="ChEBI" id="CHEBI:29105"/>
        <note>catalytic</note>
    </ligand>
</feature>
<evidence type="ECO:0000256" key="3">
    <source>
        <dbReference type="ARBA" id="ARBA00022475"/>
    </source>
</evidence>
<keyword evidence="8 12" id="KW-0862">Zinc</keyword>
<evidence type="ECO:0000313" key="14">
    <source>
        <dbReference type="EMBL" id="QLC51991.1"/>
    </source>
</evidence>
<dbReference type="Gene3D" id="3.30.2010.10">
    <property type="entry name" value="Metalloproteases ('zincins'), catalytic domain"/>
    <property type="match status" value="1"/>
</dbReference>
<feature type="binding site" evidence="12">
    <location>
        <position position="203"/>
    </location>
    <ligand>
        <name>Zn(2+)</name>
        <dbReference type="ChEBI" id="CHEBI:29105"/>
        <note>catalytic</note>
    </ligand>
</feature>
<keyword evidence="15" id="KW-1185">Reference proteome</keyword>
<keyword evidence="5 12" id="KW-0812">Transmembrane</keyword>